<keyword evidence="2" id="KW-0238">DNA-binding</keyword>
<dbReference type="SUPFAM" id="SSF46955">
    <property type="entry name" value="Putative DNA-binding domain"/>
    <property type="match status" value="1"/>
</dbReference>
<dbReference type="InterPro" id="IPR041657">
    <property type="entry name" value="HTH_17"/>
</dbReference>
<gene>
    <name evidence="2" type="ORF">CQY23_20125</name>
</gene>
<evidence type="ECO:0000313" key="3">
    <source>
        <dbReference type="Proteomes" id="UP000230971"/>
    </source>
</evidence>
<evidence type="ECO:0000313" key="2">
    <source>
        <dbReference type="EMBL" id="PIB75316.1"/>
    </source>
</evidence>
<organism evidence="2 3">
    <name type="scientific">Mycobacterium celatum</name>
    <dbReference type="NCBI Taxonomy" id="28045"/>
    <lineage>
        <taxon>Bacteria</taxon>
        <taxon>Bacillati</taxon>
        <taxon>Actinomycetota</taxon>
        <taxon>Actinomycetes</taxon>
        <taxon>Mycobacteriales</taxon>
        <taxon>Mycobacteriaceae</taxon>
        <taxon>Mycobacterium</taxon>
    </lineage>
</organism>
<proteinExistence type="predicted"/>
<dbReference type="EMBL" id="PDKV01000033">
    <property type="protein sequence ID" value="PIB75316.1"/>
    <property type="molecule type" value="Genomic_DNA"/>
</dbReference>
<reference evidence="2 3" key="1">
    <citation type="journal article" date="2017" name="Infect. Genet. Evol.">
        <title>The new phylogeny of the genus Mycobacterium: The old and the news.</title>
        <authorList>
            <person name="Tortoli E."/>
            <person name="Fedrizzi T."/>
            <person name="Meehan C.J."/>
            <person name="Trovato A."/>
            <person name="Grottola A."/>
            <person name="Giacobazzi E."/>
            <person name="Serpini G.F."/>
            <person name="Tagliazucchi S."/>
            <person name="Fabio A."/>
            <person name="Bettua C."/>
            <person name="Bertorelli R."/>
            <person name="Frascaro F."/>
            <person name="De Sanctis V."/>
            <person name="Pecorari M."/>
            <person name="Jousson O."/>
            <person name="Segata N."/>
            <person name="Cirillo D.M."/>
        </authorList>
    </citation>
    <scope>NUCLEOTIDE SEQUENCE [LARGE SCALE GENOMIC DNA]</scope>
    <source>
        <strain evidence="2 3">NCTC 12882</strain>
    </source>
</reference>
<dbReference type="OrthoDB" id="4870800at2"/>
<sequence>MTALPDSTLLQELLPLREAAQHAGVHPCTVRRWVAAGRLTGYRIGPRLVKVDMRELDRLIEPITGGAG</sequence>
<evidence type="ECO:0000259" key="1">
    <source>
        <dbReference type="Pfam" id="PF12728"/>
    </source>
</evidence>
<dbReference type="InterPro" id="IPR010093">
    <property type="entry name" value="SinI_DNA-bd"/>
</dbReference>
<dbReference type="Proteomes" id="UP000230971">
    <property type="component" value="Unassembled WGS sequence"/>
</dbReference>
<feature type="domain" description="Helix-turn-helix" evidence="1">
    <location>
        <begin position="16"/>
        <end position="61"/>
    </location>
</feature>
<dbReference type="Pfam" id="PF12728">
    <property type="entry name" value="HTH_17"/>
    <property type="match status" value="1"/>
</dbReference>
<dbReference type="InterPro" id="IPR009061">
    <property type="entry name" value="DNA-bd_dom_put_sf"/>
</dbReference>
<dbReference type="GO" id="GO:0003677">
    <property type="term" value="F:DNA binding"/>
    <property type="evidence" value="ECO:0007669"/>
    <property type="project" value="UniProtKB-KW"/>
</dbReference>
<protein>
    <submittedName>
        <fullName evidence="2">DNA-binding protein</fullName>
    </submittedName>
</protein>
<dbReference type="RefSeq" id="WP_084707004.1">
    <property type="nucleotide sequence ID" value="NZ_BBUN01000092.1"/>
</dbReference>
<dbReference type="NCBIfam" id="TIGR01764">
    <property type="entry name" value="excise"/>
    <property type="match status" value="1"/>
</dbReference>
<dbReference type="AlphaFoldDB" id="A0A2G5PAH1"/>
<accession>A0A2G5PAH1</accession>
<comment type="caution">
    <text evidence="2">The sequence shown here is derived from an EMBL/GenBank/DDBJ whole genome shotgun (WGS) entry which is preliminary data.</text>
</comment>
<name>A0A2G5PAH1_MYCCE</name>